<evidence type="ECO:0000313" key="1">
    <source>
        <dbReference type="EMBL" id="PWG78504.1"/>
    </source>
</evidence>
<accession>A0A2U2PB28</accession>
<evidence type="ECO:0000313" key="2">
    <source>
        <dbReference type="Proteomes" id="UP000245647"/>
    </source>
</evidence>
<protein>
    <submittedName>
        <fullName evidence="1">Uncharacterized protein</fullName>
    </submittedName>
</protein>
<proteinExistence type="predicted"/>
<dbReference type="RefSeq" id="WP_109417961.1">
    <property type="nucleotide sequence ID" value="NZ_QEAS01000024.1"/>
</dbReference>
<dbReference type="Proteomes" id="UP000245647">
    <property type="component" value="Unassembled WGS sequence"/>
</dbReference>
<gene>
    <name evidence="1" type="ORF">DDR33_22015</name>
</gene>
<keyword evidence="2" id="KW-1185">Reference proteome</keyword>
<sequence>MKSTIIKLLGACALFITLDSCSTVDRLPSGVEIGAGVGERMGASIGKRSGNCAVGAVIGAALCGSAGNLLDNYIAHLTGANKPSLYVVNGVPYPRKKALSNYKHLSPEDILSVSKMGKEEAVAKYGSIGEKGAVIIALAPAITQAKQ</sequence>
<name>A0A2U2PB28_9SPHI</name>
<dbReference type="OrthoDB" id="9910451at2"/>
<reference evidence="1 2" key="1">
    <citation type="submission" date="2018-04" db="EMBL/GenBank/DDBJ databases">
        <title>Pedobacter chongqingensis sp. nov., isolated from a rottenly hemp rope.</title>
        <authorList>
            <person name="Cai Y."/>
        </authorList>
    </citation>
    <scope>NUCLEOTIDE SEQUENCE [LARGE SCALE GENOMIC DNA]</scope>
    <source>
        <strain evidence="1 2">FJ4-8</strain>
    </source>
</reference>
<comment type="caution">
    <text evidence="1">The sequence shown here is derived from an EMBL/GenBank/DDBJ whole genome shotgun (WGS) entry which is preliminary data.</text>
</comment>
<dbReference type="EMBL" id="QEAS01000024">
    <property type="protein sequence ID" value="PWG78504.1"/>
    <property type="molecule type" value="Genomic_DNA"/>
</dbReference>
<dbReference type="AlphaFoldDB" id="A0A2U2PB28"/>
<organism evidence="1 2">
    <name type="scientific">Pararcticibacter amylolyticus</name>
    <dbReference type="NCBI Taxonomy" id="2173175"/>
    <lineage>
        <taxon>Bacteria</taxon>
        <taxon>Pseudomonadati</taxon>
        <taxon>Bacteroidota</taxon>
        <taxon>Sphingobacteriia</taxon>
        <taxon>Sphingobacteriales</taxon>
        <taxon>Sphingobacteriaceae</taxon>
        <taxon>Pararcticibacter</taxon>
    </lineage>
</organism>